<dbReference type="InterPro" id="IPR033132">
    <property type="entry name" value="GH_1_N_CS"/>
</dbReference>
<dbReference type="EC" id="3.2.1.21" evidence="3 12"/>
<dbReference type="RefSeq" id="WP_149689568.1">
    <property type="nucleotide sequence ID" value="NZ_SDPQ02000002.1"/>
</dbReference>
<keyword evidence="6" id="KW-0119">Carbohydrate metabolism</keyword>
<evidence type="ECO:0000256" key="8">
    <source>
        <dbReference type="ARBA" id="ARBA00023326"/>
    </source>
</evidence>
<gene>
    <name evidence="13" type="ORF">ESP70_012495</name>
</gene>
<evidence type="ECO:0000256" key="4">
    <source>
        <dbReference type="ARBA" id="ARBA00022801"/>
    </source>
</evidence>
<proteinExistence type="inferred from homology"/>
<dbReference type="PROSITE" id="PS00653">
    <property type="entry name" value="GLYCOSYL_HYDROL_F1_2"/>
    <property type="match status" value="1"/>
</dbReference>
<feature type="binding site" evidence="10">
    <location>
        <begin position="409"/>
        <end position="410"/>
    </location>
    <ligand>
        <name>substrate</name>
    </ligand>
</feature>
<dbReference type="Proteomes" id="UP000380867">
    <property type="component" value="Unassembled WGS sequence"/>
</dbReference>
<evidence type="ECO:0000256" key="12">
    <source>
        <dbReference type="RuleBase" id="RU361175"/>
    </source>
</evidence>
<evidence type="ECO:0000256" key="6">
    <source>
        <dbReference type="ARBA" id="ARBA00023277"/>
    </source>
</evidence>
<dbReference type="SUPFAM" id="SSF51445">
    <property type="entry name" value="(Trans)glycosidases"/>
    <property type="match status" value="1"/>
</dbReference>
<dbReference type="AlphaFoldDB" id="A0A5M4FFX2"/>
<evidence type="ECO:0000256" key="3">
    <source>
        <dbReference type="ARBA" id="ARBA00012744"/>
    </source>
</evidence>
<feature type="binding site" evidence="10">
    <location>
        <position position="22"/>
    </location>
    <ligand>
        <name>substrate</name>
    </ligand>
</feature>
<dbReference type="EMBL" id="SDPQ02000002">
    <property type="protein sequence ID" value="KAA1398138.1"/>
    <property type="molecule type" value="Genomic_DNA"/>
</dbReference>
<reference evidence="13" key="1">
    <citation type="submission" date="2019-09" db="EMBL/GenBank/DDBJ databases">
        <authorList>
            <person name="Li J."/>
        </authorList>
    </citation>
    <scope>NUCLEOTIDE SEQUENCE [LARGE SCALE GENOMIC DNA]</scope>
    <source>
        <strain evidence="13">JCM 14732</strain>
    </source>
</reference>
<dbReference type="PROSITE" id="PS00572">
    <property type="entry name" value="GLYCOSYL_HYDROL_F1_1"/>
    <property type="match status" value="1"/>
</dbReference>
<dbReference type="OrthoDB" id="9765195at2"/>
<protein>
    <recommendedName>
        <fullName evidence="3 12">Beta-glucosidase</fullName>
        <ecNumber evidence="3 12">3.2.1.21</ecNumber>
    </recommendedName>
</protein>
<evidence type="ECO:0000256" key="1">
    <source>
        <dbReference type="ARBA" id="ARBA00000448"/>
    </source>
</evidence>
<dbReference type="InterPro" id="IPR017736">
    <property type="entry name" value="Glyco_hydro_1_beta-glucosidase"/>
</dbReference>
<keyword evidence="4 12" id="KW-0378">Hydrolase</keyword>
<dbReference type="InterPro" id="IPR001360">
    <property type="entry name" value="Glyco_hydro_1"/>
</dbReference>
<keyword evidence="7 12" id="KW-0326">Glycosidase</keyword>
<name>A0A5M4FFX2_9ACTN</name>
<sequence>MTLDLSAFPADFLWGAATSSYQIEGAVDEDGRTPSIWDTFAATPGRVDKGDTGAVAVDHYHRYPEDIELMSDLGLNAYRFSVAWPRVQPDGLGTGNAPGIAFYDRLVDGLLAKGITPWTTLYHWDLPEALEQAGGWPVRDTAERFADYTAIIAEALGDRVKHWITLNEPWCAAFLGYASGIHAPGRTNPADAVAASHHLMLGHGLAVQRLREIVPDAEVGCTVNLYPVTPLDDSGRHDDAVRRIDGLMNRWFLDPLLKGSYPKDVLHDMSAVTDAAFILDGDTEVIAQPLDFLGVNYYTRHVVGAGLWPGSSDVRFHLNNGLETTDTGWDIDPQGLVDILSQVQRDYPAIPIYLTENGAAFDDVAVDGVVHDDNRIEFLESHLTSLATLRQQGVDIRGYFAWSLLDNYEWSEGYAKRFGIVHVDYETQKRTPKDSAHWYADVIKRHRTATMAT</sequence>
<keyword evidence="8" id="KW-0624">Polysaccharide degradation</keyword>
<evidence type="ECO:0000256" key="2">
    <source>
        <dbReference type="ARBA" id="ARBA00010838"/>
    </source>
</evidence>
<accession>A0A5M4FFX2</accession>
<comment type="caution">
    <text evidence="13">The sequence shown here is derived from an EMBL/GenBank/DDBJ whole genome shotgun (WGS) entry which is preliminary data.</text>
</comment>
<feature type="active site" description="Proton donor" evidence="9">
    <location>
        <position position="168"/>
    </location>
</feature>
<feature type="binding site" evidence="10">
    <location>
        <position position="298"/>
    </location>
    <ligand>
        <name>substrate</name>
    </ligand>
</feature>
<comment type="catalytic activity">
    <reaction evidence="1 12">
        <text>Hydrolysis of terminal, non-reducing beta-D-glucosyl residues with release of beta-D-glucose.</text>
        <dbReference type="EC" id="3.2.1.21"/>
    </reaction>
</comment>
<dbReference type="InterPro" id="IPR017853">
    <property type="entry name" value="GH"/>
</dbReference>
<keyword evidence="14" id="KW-1185">Reference proteome</keyword>
<dbReference type="PRINTS" id="PR00131">
    <property type="entry name" value="GLHYDRLASE1"/>
</dbReference>
<dbReference type="NCBIfam" id="TIGR03356">
    <property type="entry name" value="BGL"/>
    <property type="match status" value="1"/>
</dbReference>
<evidence type="ECO:0000256" key="7">
    <source>
        <dbReference type="ARBA" id="ARBA00023295"/>
    </source>
</evidence>
<dbReference type="GO" id="GO:0030245">
    <property type="term" value="P:cellulose catabolic process"/>
    <property type="evidence" value="ECO:0007669"/>
    <property type="project" value="UniProtKB-KW"/>
</dbReference>
<feature type="binding site" evidence="10">
    <location>
        <position position="402"/>
    </location>
    <ligand>
        <name>substrate</name>
    </ligand>
</feature>
<evidence type="ECO:0000256" key="10">
    <source>
        <dbReference type="PIRSR" id="PIRSR617736-2"/>
    </source>
</evidence>
<evidence type="ECO:0000256" key="5">
    <source>
        <dbReference type="ARBA" id="ARBA00023001"/>
    </source>
</evidence>
<dbReference type="Gene3D" id="3.20.20.80">
    <property type="entry name" value="Glycosidases"/>
    <property type="match status" value="1"/>
</dbReference>
<feature type="binding site" evidence="10">
    <location>
        <position position="123"/>
    </location>
    <ligand>
        <name>substrate</name>
    </ligand>
</feature>
<keyword evidence="5" id="KW-0136">Cellulose degradation</keyword>
<organism evidence="13 14">
    <name type="scientific">Aeromicrobium ginsengisoli</name>
    <dbReference type="NCBI Taxonomy" id="363867"/>
    <lineage>
        <taxon>Bacteria</taxon>
        <taxon>Bacillati</taxon>
        <taxon>Actinomycetota</taxon>
        <taxon>Actinomycetes</taxon>
        <taxon>Propionibacteriales</taxon>
        <taxon>Nocardioidaceae</taxon>
        <taxon>Aeromicrobium</taxon>
    </lineage>
</organism>
<dbReference type="InterPro" id="IPR018120">
    <property type="entry name" value="Glyco_hydro_1_AS"/>
</dbReference>
<dbReference type="GO" id="GO:0008422">
    <property type="term" value="F:beta-glucosidase activity"/>
    <property type="evidence" value="ECO:0007669"/>
    <property type="project" value="UniProtKB-EC"/>
</dbReference>
<dbReference type="Pfam" id="PF00232">
    <property type="entry name" value="Glyco_hydro_1"/>
    <property type="match status" value="1"/>
</dbReference>
<evidence type="ECO:0000313" key="13">
    <source>
        <dbReference type="EMBL" id="KAA1398138.1"/>
    </source>
</evidence>
<dbReference type="GO" id="GO:0005829">
    <property type="term" value="C:cytosol"/>
    <property type="evidence" value="ECO:0007669"/>
    <property type="project" value="TreeGrafter"/>
</dbReference>
<evidence type="ECO:0000256" key="9">
    <source>
        <dbReference type="PIRSR" id="PIRSR617736-1"/>
    </source>
</evidence>
<dbReference type="PANTHER" id="PTHR10353:SF36">
    <property type="entry name" value="LP05116P"/>
    <property type="match status" value="1"/>
</dbReference>
<comment type="similarity">
    <text evidence="2 12">Belongs to the glycosyl hydrolase 1 family.</text>
</comment>
<feature type="binding site" evidence="10">
    <location>
        <position position="167"/>
    </location>
    <ligand>
        <name>substrate</name>
    </ligand>
</feature>
<feature type="active site" description="Nucleophile" evidence="9 11">
    <location>
        <position position="356"/>
    </location>
</feature>
<dbReference type="PANTHER" id="PTHR10353">
    <property type="entry name" value="GLYCOSYL HYDROLASE"/>
    <property type="match status" value="1"/>
</dbReference>
<evidence type="ECO:0000313" key="14">
    <source>
        <dbReference type="Proteomes" id="UP000380867"/>
    </source>
</evidence>
<dbReference type="FunFam" id="3.20.20.80:FF:000004">
    <property type="entry name" value="Beta-glucosidase 6-phospho-beta-glucosidase"/>
    <property type="match status" value="1"/>
</dbReference>
<evidence type="ECO:0000256" key="11">
    <source>
        <dbReference type="PROSITE-ProRule" id="PRU10055"/>
    </source>
</evidence>